<feature type="region of interest" description="Disordered" evidence="1">
    <location>
        <begin position="490"/>
        <end position="541"/>
    </location>
</feature>
<evidence type="ECO:0000256" key="1">
    <source>
        <dbReference type="SAM" id="MobiDB-lite"/>
    </source>
</evidence>
<dbReference type="Gene3D" id="3.30.750.140">
    <property type="match status" value="1"/>
</dbReference>
<dbReference type="InterPro" id="IPR021136">
    <property type="entry name" value="Flagellar_hook_control-like_C"/>
</dbReference>
<evidence type="ECO:0000259" key="2">
    <source>
        <dbReference type="Pfam" id="PF02120"/>
    </source>
</evidence>
<dbReference type="Proteomes" id="UP000243978">
    <property type="component" value="Unassembled WGS sequence"/>
</dbReference>
<accession>A0A2T6BND9</accession>
<dbReference type="Pfam" id="PF02120">
    <property type="entry name" value="Flg_hook"/>
    <property type="match status" value="1"/>
</dbReference>
<dbReference type="EMBL" id="QBKS01000001">
    <property type="protein sequence ID" value="PTX57585.1"/>
    <property type="molecule type" value="Genomic_DNA"/>
</dbReference>
<keyword evidence="4" id="KW-1185">Reference proteome</keyword>
<proteinExistence type="predicted"/>
<keyword evidence="3" id="KW-0282">Flagellum</keyword>
<dbReference type="CDD" id="cd17470">
    <property type="entry name" value="T3SS_Flik_C"/>
    <property type="match status" value="1"/>
</dbReference>
<reference evidence="3 4" key="1">
    <citation type="submission" date="2018-04" db="EMBL/GenBank/DDBJ databases">
        <title>Genomic Encyclopedia of Archaeal and Bacterial Type Strains, Phase II (KMG-II): from individual species to whole genera.</title>
        <authorList>
            <person name="Goeker M."/>
        </authorList>
    </citation>
    <scope>NUCLEOTIDE SEQUENCE [LARGE SCALE GENOMIC DNA]</scope>
    <source>
        <strain evidence="3 4">DSM 100977</strain>
    </source>
</reference>
<dbReference type="AlphaFoldDB" id="A0A2T6BND9"/>
<feature type="domain" description="Flagellar hook-length control protein-like C-terminal" evidence="2">
    <location>
        <begin position="427"/>
        <end position="503"/>
    </location>
</feature>
<evidence type="ECO:0000313" key="4">
    <source>
        <dbReference type="Proteomes" id="UP000243978"/>
    </source>
</evidence>
<gene>
    <name evidence="3" type="ORF">C8N43_2255</name>
</gene>
<comment type="caution">
    <text evidence="3">The sequence shown here is derived from an EMBL/GenBank/DDBJ whole genome shotgun (WGS) entry which is preliminary data.</text>
</comment>
<dbReference type="RefSeq" id="WP_107845672.1">
    <property type="nucleotide sequence ID" value="NZ_QBKS01000001.1"/>
</dbReference>
<sequence>MTSILQIFFSNLQNPISNIVSKGEEQLSESIDAKDGTVGRLDAFQEMMDSEFEKTGSESNLPLLLSEDLTEAPHSPKSVLPQLDMVGSINDTDRNSITELQSFVQKGSDSKSAELIANTDSLAARDLVEQKIGFTSDSGPPQIIEGHDEIGESSKVETRIPTQVQVEPADEENRLSTESDGLIYISPIGAVEFVDQPIVTLFGRETPNRETTAENLDLAAGETSPGRFKQEAGIQVDEPSARPVTPLNFLTETLARSTSANQTSIDRDITASVSEAVTRDLLPGQLSPQKVRIEAAQSMPIVPTVPILASAAPISKASSSHLEGPRLSIAEMSANVTSEPTLAKSHSSDIKPAPITLNFATPARATFADVQKVFSSQLDLVEEPDVAFGASYAGSPTATGFQPSIAPQAAGPALPQSIGQQISLALEGSKKNDVEIRLEPEELGKIRIILSNRESGMTVAVFAEKAETLELMRRNSDALAEGMTDAGFDGADLQFGHGKTENQDSAEDTAIGPSDRNLSADDKMPPRNSPIQDGDGLDLRF</sequence>
<organism evidence="3 4">
    <name type="scientific">Litoreibacter ponti</name>
    <dbReference type="NCBI Taxonomy" id="1510457"/>
    <lineage>
        <taxon>Bacteria</taxon>
        <taxon>Pseudomonadati</taxon>
        <taxon>Pseudomonadota</taxon>
        <taxon>Alphaproteobacteria</taxon>
        <taxon>Rhodobacterales</taxon>
        <taxon>Roseobacteraceae</taxon>
        <taxon>Litoreibacter</taxon>
    </lineage>
</organism>
<keyword evidence="3" id="KW-0969">Cilium</keyword>
<protein>
    <submittedName>
        <fullName evidence="3">Flagellar hook-length control protein FliK</fullName>
    </submittedName>
</protein>
<evidence type="ECO:0000313" key="3">
    <source>
        <dbReference type="EMBL" id="PTX57585.1"/>
    </source>
</evidence>
<keyword evidence="3" id="KW-0966">Cell projection</keyword>
<name>A0A2T6BND9_9RHOB</name>
<dbReference type="InterPro" id="IPR038610">
    <property type="entry name" value="FliK-like_C_sf"/>
</dbReference>
<dbReference type="OrthoDB" id="7203912at2"/>